<dbReference type="SUPFAM" id="SSF47413">
    <property type="entry name" value="lambda repressor-like DNA-binding domains"/>
    <property type="match status" value="1"/>
</dbReference>
<dbReference type="SUPFAM" id="SSF53822">
    <property type="entry name" value="Periplasmic binding protein-like I"/>
    <property type="match status" value="1"/>
</dbReference>
<evidence type="ECO:0000259" key="4">
    <source>
        <dbReference type="PROSITE" id="PS50932"/>
    </source>
</evidence>
<comment type="caution">
    <text evidence="5">The sequence shown here is derived from an EMBL/GenBank/DDBJ whole genome shotgun (WGS) entry which is preliminary data.</text>
</comment>
<dbReference type="Gene3D" id="1.10.260.40">
    <property type="entry name" value="lambda repressor-like DNA-binding domains"/>
    <property type="match status" value="1"/>
</dbReference>
<dbReference type="AlphaFoldDB" id="A0A081KEE4"/>
<accession>A0A081KEE4</accession>
<dbReference type="RefSeq" id="WP_020584878.1">
    <property type="nucleotide sequence ID" value="NZ_JOJP01000001.1"/>
</dbReference>
<dbReference type="Pfam" id="PF00356">
    <property type="entry name" value="LacI"/>
    <property type="match status" value="1"/>
</dbReference>
<dbReference type="STRING" id="305900.GV64_18895"/>
<dbReference type="InterPro" id="IPR001761">
    <property type="entry name" value="Peripla_BP/Lac1_sug-bd_dom"/>
</dbReference>
<evidence type="ECO:0000313" key="5">
    <source>
        <dbReference type="EMBL" id="KEI72520.1"/>
    </source>
</evidence>
<dbReference type="Pfam" id="PF00532">
    <property type="entry name" value="Peripla_BP_1"/>
    <property type="match status" value="1"/>
</dbReference>
<dbReference type="PANTHER" id="PTHR30146">
    <property type="entry name" value="LACI-RELATED TRANSCRIPTIONAL REPRESSOR"/>
    <property type="match status" value="1"/>
</dbReference>
<dbReference type="EMBL" id="JOJP01000001">
    <property type="protein sequence ID" value="KEI72520.1"/>
    <property type="molecule type" value="Genomic_DNA"/>
</dbReference>
<dbReference type="PROSITE" id="PS50932">
    <property type="entry name" value="HTH_LACI_2"/>
    <property type="match status" value="1"/>
</dbReference>
<evidence type="ECO:0000256" key="2">
    <source>
        <dbReference type="ARBA" id="ARBA00023125"/>
    </source>
</evidence>
<gene>
    <name evidence="5" type="ORF">GV64_18895</name>
</gene>
<dbReference type="Gene3D" id="3.40.50.2300">
    <property type="match status" value="2"/>
</dbReference>
<dbReference type="PANTHER" id="PTHR30146:SF2">
    <property type="entry name" value="HTH-TYPE TRANSCRIPTIONAL REGULATOR GNTR"/>
    <property type="match status" value="1"/>
</dbReference>
<keyword evidence="6" id="KW-1185">Reference proteome</keyword>
<dbReference type="CDD" id="cd01575">
    <property type="entry name" value="PBP1_GntR"/>
    <property type="match status" value="1"/>
</dbReference>
<keyword evidence="3" id="KW-0804">Transcription</keyword>
<name>A0A081KEE4_9GAMM</name>
<sequence>MKPKNKRLALQDIADRVGVTKMTVSRYLKDPTQVSKATGEKIQAVIDEVGYVASRVPDILSNSTSKAIGILIPSISNQVFSAVVQGIESVTEPSGYQTMIAHYGYDKEVEEKRIESMLSYQVDGLILSECEHTDKSLRMIENAGIPVVEVMDSRLPPIDLAVGLDHLAASEAMINHILNRGKRHIAFIAARMDIRVKQRLQGYHNIMKAIDCKPVVLSTPSNSSFTLGAKLMAEALDNHPELDGVFCCNDDLAIGAIMECQRRGISVPSQMAVAGFNALDIGQSITPKLASIETPRWEIGCRAATMLLEKLAGTPPSESVVDLGFTLFEGESI</sequence>
<organism evidence="5 6">
    <name type="scientific">Endozoicomonas elysicola</name>
    <dbReference type="NCBI Taxonomy" id="305900"/>
    <lineage>
        <taxon>Bacteria</taxon>
        <taxon>Pseudomonadati</taxon>
        <taxon>Pseudomonadota</taxon>
        <taxon>Gammaproteobacteria</taxon>
        <taxon>Oceanospirillales</taxon>
        <taxon>Endozoicomonadaceae</taxon>
        <taxon>Endozoicomonas</taxon>
    </lineage>
</organism>
<evidence type="ECO:0000256" key="1">
    <source>
        <dbReference type="ARBA" id="ARBA00023015"/>
    </source>
</evidence>
<dbReference type="PROSITE" id="PS00356">
    <property type="entry name" value="HTH_LACI_1"/>
    <property type="match status" value="1"/>
</dbReference>
<dbReference type="CDD" id="cd01392">
    <property type="entry name" value="HTH_LacI"/>
    <property type="match status" value="1"/>
</dbReference>
<proteinExistence type="predicted"/>
<dbReference type="Proteomes" id="UP000027997">
    <property type="component" value="Unassembled WGS sequence"/>
</dbReference>
<dbReference type="InterPro" id="IPR010982">
    <property type="entry name" value="Lambda_DNA-bd_dom_sf"/>
</dbReference>
<dbReference type="InterPro" id="IPR028082">
    <property type="entry name" value="Peripla_BP_I"/>
</dbReference>
<dbReference type="GO" id="GO:0000976">
    <property type="term" value="F:transcription cis-regulatory region binding"/>
    <property type="evidence" value="ECO:0007669"/>
    <property type="project" value="TreeGrafter"/>
</dbReference>
<dbReference type="GO" id="GO:0003700">
    <property type="term" value="F:DNA-binding transcription factor activity"/>
    <property type="evidence" value="ECO:0007669"/>
    <property type="project" value="TreeGrafter"/>
</dbReference>
<dbReference type="InterPro" id="IPR000843">
    <property type="entry name" value="HTH_LacI"/>
</dbReference>
<dbReference type="eggNOG" id="COG1609">
    <property type="taxonomic scope" value="Bacteria"/>
</dbReference>
<reference evidence="5 6" key="1">
    <citation type="submission" date="2014-06" db="EMBL/GenBank/DDBJ databases">
        <title>Whole Genome Sequences of Three Symbiotic Endozoicomonas Bacteria.</title>
        <authorList>
            <person name="Neave M.J."/>
            <person name="Apprill A."/>
            <person name="Voolstra C.R."/>
        </authorList>
    </citation>
    <scope>NUCLEOTIDE SEQUENCE [LARGE SCALE GENOMIC DNA]</scope>
    <source>
        <strain evidence="5 6">DSM 22380</strain>
    </source>
</reference>
<dbReference type="SMART" id="SM00354">
    <property type="entry name" value="HTH_LACI"/>
    <property type="match status" value="1"/>
</dbReference>
<keyword evidence="1" id="KW-0805">Transcription regulation</keyword>
<keyword evidence="2" id="KW-0238">DNA-binding</keyword>
<evidence type="ECO:0000256" key="3">
    <source>
        <dbReference type="ARBA" id="ARBA00023163"/>
    </source>
</evidence>
<feature type="domain" description="HTH lacI-type" evidence="4">
    <location>
        <begin position="10"/>
        <end position="62"/>
    </location>
</feature>
<evidence type="ECO:0000313" key="6">
    <source>
        <dbReference type="Proteomes" id="UP000027997"/>
    </source>
</evidence>
<protein>
    <submittedName>
        <fullName evidence="5">Transcriptional regulator</fullName>
    </submittedName>
</protein>